<evidence type="ECO:0000256" key="1">
    <source>
        <dbReference type="SAM" id="SignalP"/>
    </source>
</evidence>
<dbReference type="RefSeq" id="WP_113958246.1">
    <property type="nucleotide sequence ID" value="NZ_QNRR01000003.1"/>
</dbReference>
<dbReference type="OrthoDB" id="9812921at2"/>
<evidence type="ECO:0000313" key="3">
    <source>
        <dbReference type="Proteomes" id="UP000253426"/>
    </source>
</evidence>
<keyword evidence="3" id="KW-1185">Reference proteome</keyword>
<dbReference type="AlphaFoldDB" id="A0A366HPR4"/>
<accession>A0A366HPR4</accession>
<proteinExistence type="predicted"/>
<sequence>MRARFLFLVCWHALVWFHVSRAEIPVIATEPQPFLAATRQVVETAAFLGSPFTTEETAALQQCIQQNDAAAVEKAQRILDARVLFLVTINPEQRVKVSATQALPKLDEAGWHQYLVKVVNEAGTTAALKVSSPEAGQVFFRHYPQPGRADPPPPSPPLSARWLDVQMWDAPPMRPTLSGLNVEYRMIGLYSRDAGKRDAKFHFDVGQGTQDLGFRGETNVLFDCLPAHEVTLRVKDENGEPCMAAFTFTDAAGRVYPSQFKRLAPDFGFQQQIYREDGEKVKLPHGAYHITFQRGPESLPEKREVTINAETKELAFQVKRWIDPAKQGWWSGDHHIHAAGCAHYTSPTEGVHAPDMARHCQGEDLKIGANLTWGPCFDYQKQFFSGKEDKTSQYPFLLRYDIEVSGFGSHKSGHLCLLRLKDQMYPGGDSSKHWPTLGLNTLRWAQKQGAVCGPAHSATGLAVDSNELPNYVIPPFDGIGANEYIVDVTHEVEGPDGKPVPAVDFMSTVDTAPLWELNIWYHTLNAGFRTRISGETDFPCIYGERVGMGRSYAKVDGRLTYDAWCDAIEKGRCYVSDGFSHLMEFTANGVPLGEQSSEVHLPKPGKVTLKAQVASLLSELPRPEFRGQKAPPGSENQKSWGRNFDAFYRRPYWHVERARIGDTREVPVEVIVNGYPVAKRILKADGTVNDLSFDVEIPHSSWVALRILPSAHTNPIFVMVDKKPIRASKRSVDWCLKCVDQCWTSKEPTYDDDEKEDARAAYEHARTVYKKRLAECAAE</sequence>
<feature type="chain" id="PRO_5016826287" evidence="1">
    <location>
        <begin position="23"/>
        <end position="779"/>
    </location>
</feature>
<reference evidence="2 3" key="1">
    <citation type="submission" date="2018-06" db="EMBL/GenBank/DDBJ databases">
        <title>Genomic Encyclopedia of Type Strains, Phase IV (KMG-IV): sequencing the most valuable type-strain genomes for metagenomic binning, comparative biology and taxonomic classification.</title>
        <authorList>
            <person name="Goeker M."/>
        </authorList>
    </citation>
    <scope>NUCLEOTIDE SEQUENCE [LARGE SCALE GENOMIC DNA]</scope>
    <source>
        <strain evidence="2 3">DSM 25532</strain>
    </source>
</reference>
<protein>
    <submittedName>
        <fullName evidence="2">Uncharacterized protein</fullName>
    </submittedName>
</protein>
<dbReference type="NCBIfam" id="NF038032">
    <property type="entry name" value="CehA_McbA_metalo"/>
    <property type="match status" value="1"/>
</dbReference>
<feature type="signal peptide" evidence="1">
    <location>
        <begin position="1"/>
        <end position="22"/>
    </location>
</feature>
<gene>
    <name evidence="2" type="ORF">DES53_103100</name>
</gene>
<organism evidence="2 3">
    <name type="scientific">Roseimicrobium gellanilyticum</name>
    <dbReference type="NCBI Taxonomy" id="748857"/>
    <lineage>
        <taxon>Bacteria</taxon>
        <taxon>Pseudomonadati</taxon>
        <taxon>Verrucomicrobiota</taxon>
        <taxon>Verrucomicrobiia</taxon>
        <taxon>Verrucomicrobiales</taxon>
        <taxon>Verrucomicrobiaceae</taxon>
        <taxon>Roseimicrobium</taxon>
    </lineage>
</organism>
<comment type="caution">
    <text evidence="2">The sequence shown here is derived from an EMBL/GenBank/DDBJ whole genome shotgun (WGS) entry which is preliminary data.</text>
</comment>
<dbReference type="Proteomes" id="UP000253426">
    <property type="component" value="Unassembled WGS sequence"/>
</dbReference>
<dbReference type="EMBL" id="QNRR01000003">
    <property type="protein sequence ID" value="RBP45104.1"/>
    <property type="molecule type" value="Genomic_DNA"/>
</dbReference>
<keyword evidence="1" id="KW-0732">Signal</keyword>
<name>A0A366HPR4_9BACT</name>
<evidence type="ECO:0000313" key="2">
    <source>
        <dbReference type="EMBL" id="RBP45104.1"/>
    </source>
</evidence>